<dbReference type="Pfam" id="PF01476">
    <property type="entry name" value="LysM"/>
    <property type="match status" value="1"/>
</dbReference>
<reference evidence="4" key="2">
    <citation type="journal article" date="2016" name="Int. J. Syst. Evol. Microbiol.">
        <title>Complete genome sequence and cell structure of Limnochorda pilosa, a Gram-negative spore-former within the phylum Firmicutes.</title>
        <authorList>
            <person name="Watanabe M."/>
            <person name="Kojima H."/>
            <person name="Fukui M."/>
        </authorList>
    </citation>
    <scope>NUCLEOTIDE SEQUENCE [LARGE SCALE GENOMIC DNA]</scope>
    <source>
        <strain evidence="4">HC45</strain>
    </source>
</reference>
<dbReference type="PANTHER" id="PTHR32305">
    <property type="match status" value="1"/>
</dbReference>
<evidence type="ECO:0000259" key="2">
    <source>
        <dbReference type="PROSITE" id="PS51782"/>
    </source>
</evidence>
<dbReference type="Pfam" id="PF25023">
    <property type="entry name" value="TEN_YD-shell"/>
    <property type="match status" value="1"/>
</dbReference>
<dbReference type="InterPro" id="IPR022385">
    <property type="entry name" value="Rhs_assc_core"/>
</dbReference>
<dbReference type="PATRIC" id="fig|1555112.3.peg.1432"/>
<dbReference type="CDD" id="cd00118">
    <property type="entry name" value="LysM"/>
    <property type="match status" value="1"/>
</dbReference>
<dbReference type="PANTHER" id="PTHR32305:SF15">
    <property type="entry name" value="PROTEIN RHSA-RELATED"/>
    <property type="match status" value="1"/>
</dbReference>
<dbReference type="PROSITE" id="PS51782">
    <property type="entry name" value="LYSM"/>
    <property type="match status" value="1"/>
</dbReference>
<dbReference type="Gene3D" id="3.10.350.10">
    <property type="entry name" value="LysM domain"/>
    <property type="match status" value="1"/>
</dbReference>
<reference evidence="4" key="1">
    <citation type="submission" date="2015-07" db="EMBL/GenBank/DDBJ databases">
        <title>Complete genome sequence and phylogenetic analysis of Limnochorda pilosa.</title>
        <authorList>
            <person name="Watanabe M."/>
            <person name="Kojima H."/>
            <person name="Fukui M."/>
        </authorList>
    </citation>
    <scope>NUCLEOTIDE SEQUENCE [LARGE SCALE GENOMIC DNA]</scope>
    <source>
        <strain evidence="4">HC45</strain>
    </source>
</reference>
<sequence length="308" mass="34595">MQALTDRKGEVVVQYYYEVFGQVWAGLMGPYNRYAFTGKEYDPKTGLYYFGARWYDPEVGRWTSQDPVRDGLNWYAYVGNRPTAFVDPFGLFKVDPSGQWGTVEPGDTLSGIAQEIYGDSSLYTEIVRIQPFAIPDPDRIYPGQNIILPRTQSYPQGYDLRNDSVREDWVTESLLFGGLAVRSRALTWATRAWTWVRSSIAAEGAAGVARVGHAGEAAVRSVANIGPKEAIRVAGRTRIPDGLNWETRVLSEVENVQSLSYTQQLRDFATYAQNNGLRFDLWVRPTTRLSGPLARDIANGVISLRYIP</sequence>
<keyword evidence="4" id="KW-1185">Reference proteome</keyword>
<gene>
    <name evidence="3" type="ORF">LIP_1393</name>
</gene>
<dbReference type="AlphaFoldDB" id="A0A0K2SK88"/>
<accession>A0A0K2SK88</accession>
<dbReference type="STRING" id="1555112.LIP_1393"/>
<keyword evidence="1" id="KW-0677">Repeat</keyword>
<evidence type="ECO:0000256" key="1">
    <source>
        <dbReference type="ARBA" id="ARBA00022737"/>
    </source>
</evidence>
<dbReference type="InterPro" id="IPR036779">
    <property type="entry name" value="LysM_dom_sf"/>
</dbReference>
<feature type="domain" description="LysM" evidence="2">
    <location>
        <begin position="99"/>
        <end position="148"/>
    </location>
</feature>
<dbReference type="Proteomes" id="UP000065807">
    <property type="component" value="Chromosome"/>
</dbReference>
<dbReference type="KEGG" id="lpil:LIP_1393"/>
<protein>
    <recommendedName>
        <fullName evidence="2">LysM domain-containing protein</fullName>
    </recommendedName>
</protein>
<dbReference type="EMBL" id="AP014924">
    <property type="protein sequence ID" value="BAS27244.1"/>
    <property type="molecule type" value="Genomic_DNA"/>
</dbReference>
<dbReference type="InterPro" id="IPR056823">
    <property type="entry name" value="TEN-like_YD-shell"/>
</dbReference>
<dbReference type="InterPro" id="IPR018392">
    <property type="entry name" value="LysM"/>
</dbReference>
<evidence type="ECO:0000313" key="3">
    <source>
        <dbReference type="EMBL" id="BAS27244.1"/>
    </source>
</evidence>
<proteinExistence type="predicted"/>
<name>A0A0K2SK88_LIMPI</name>
<dbReference type="Gene3D" id="2.180.10.10">
    <property type="entry name" value="RHS repeat-associated core"/>
    <property type="match status" value="1"/>
</dbReference>
<dbReference type="SMART" id="SM00257">
    <property type="entry name" value="LysM"/>
    <property type="match status" value="1"/>
</dbReference>
<dbReference type="NCBIfam" id="TIGR03696">
    <property type="entry name" value="Rhs_assc_core"/>
    <property type="match status" value="1"/>
</dbReference>
<dbReference type="InterPro" id="IPR028903">
    <property type="entry name" value="Tox-REase-7_dom"/>
</dbReference>
<organism evidence="3 4">
    <name type="scientific">Limnochorda pilosa</name>
    <dbReference type="NCBI Taxonomy" id="1555112"/>
    <lineage>
        <taxon>Bacteria</taxon>
        <taxon>Bacillati</taxon>
        <taxon>Bacillota</taxon>
        <taxon>Limnochordia</taxon>
        <taxon>Limnochordales</taxon>
        <taxon>Limnochordaceae</taxon>
        <taxon>Limnochorda</taxon>
    </lineage>
</organism>
<evidence type="ECO:0000313" key="4">
    <source>
        <dbReference type="Proteomes" id="UP000065807"/>
    </source>
</evidence>
<dbReference type="Pfam" id="PF15649">
    <property type="entry name" value="Tox-REase-7"/>
    <property type="match status" value="1"/>
</dbReference>
<dbReference type="InterPro" id="IPR050708">
    <property type="entry name" value="T6SS_VgrG/RHS"/>
</dbReference>